<dbReference type="Proteomes" id="UP001548189">
    <property type="component" value="Unassembled WGS sequence"/>
</dbReference>
<name>A0ABV2BNP6_9GAMM</name>
<organism evidence="2 3">
    <name type="scientific">Aliikangiella maris</name>
    <dbReference type="NCBI Taxonomy" id="3162458"/>
    <lineage>
        <taxon>Bacteria</taxon>
        <taxon>Pseudomonadati</taxon>
        <taxon>Pseudomonadota</taxon>
        <taxon>Gammaproteobacteria</taxon>
        <taxon>Oceanospirillales</taxon>
        <taxon>Pleioneaceae</taxon>
        <taxon>Aliikangiella</taxon>
    </lineage>
</organism>
<evidence type="ECO:0008006" key="4">
    <source>
        <dbReference type="Google" id="ProtNLM"/>
    </source>
</evidence>
<gene>
    <name evidence="2" type="ORF">ABVT43_00305</name>
</gene>
<evidence type="ECO:0000256" key="1">
    <source>
        <dbReference type="SAM" id="Coils"/>
    </source>
</evidence>
<dbReference type="EMBL" id="JBEVCJ010000001">
    <property type="protein sequence ID" value="MET1253557.1"/>
    <property type="molecule type" value="Genomic_DNA"/>
</dbReference>
<feature type="coiled-coil region" evidence="1">
    <location>
        <begin position="66"/>
        <end position="93"/>
    </location>
</feature>
<evidence type="ECO:0000313" key="2">
    <source>
        <dbReference type="EMBL" id="MET1253557.1"/>
    </source>
</evidence>
<proteinExistence type="predicted"/>
<evidence type="ECO:0000313" key="3">
    <source>
        <dbReference type="Proteomes" id="UP001548189"/>
    </source>
</evidence>
<protein>
    <recommendedName>
        <fullName evidence="4">Secreted protein</fullName>
    </recommendedName>
</protein>
<reference evidence="2 3" key="1">
    <citation type="submission" date="2024-06" db="EMBL/GenBank/DDBJ databases">
        <authorList>
            <person name="Li F."/>
        </authorList>
    </citation>
    <scope>NUCLEOTIDE SEQUENCE [LARGE SCALE GENOMIC DNA]</scope>
    <source>
        <strain evidence="2 3">GXAS 311</strain>
    </source>
</reference>
<sequence>MKIYLLIFICLSSLLLQIYISSEQFFRDDKYKQAASNLPENLTANVLENISDDNHLPVVSPPNTKLSNNNQQIAELKNIVIQLDAKVKHLVEQVEHLSAQAGQSKQKKIATIAEDPVAAQQKEQERKFAVGQIELILHQAIGIGEWTAKDSEQMIEYVMLLNTQDRLYLNKIFRDAQQNGLTSLRDYPPPI</sequence>
<keyword evidence="3" id="KW-1185">Reference proteome</keyword>
<comment type="caution">
    <text evidence="2">The sequence shown here is derived from an EMBL/GenBank/DDBJ whole genome shotgun (WGS) entry which is preliminary data.</text>
</comment>
<dbReference type="RefSeq" id="WP_353873098.1">
    <property type="nucleotide sequence ID" value="NZ_JBEVCJ010000001.1"/>
</dbReference>
<accession>A0ABV2BNP6</accession>
<keyword evidence="1" id="KW-0175">Coiled coil</keyword>